<comment type="caution">
    <text evidence="1">The sequence shown here is derived from an EMBL/GenBank/DDBJ whole genome shotgun (WGS) entry which is preliminary data.</text>
</comment>
<evidence type="ECO:0000313" key="2">
    <source>
        <dbReference type="Proteomes" id="UP001164929"/>
    </source>
</evidence>
<accession>A0AAD6QLG0</accession>
<gene>
    <name evidence="1" type="ORF">NC653_015870</name>
</gene>
<protein>
    <submittedName>
        <fullName evidence="1">Uncharacterized protein</fullName>
    </submittedName>
</protein>
<dbReference type="EMBL" id="JAQIZT010000006">
    <property type="protein sequence ID" value="KAJ6992603.1"/>
    <property type="molecule type" value="Genomic_DNA"/>
</dbReference>
<name>A0AAD6QLG0_9ROSI</name>
<dbReference type="AlphaFoldDB" id="A0AAD6QLG0"/>
<keyword evidence="2" id="KW-1185">Reference proteome</keyword>
<proteinExistence type="predicted"/>
<reference evidence="1" key="1">
    <citation type="journal article" date="2023" name="Mol. Ecol. Resour.">
        <title>Chromosome-level genome assembly of a triploid poplar Populus alba 'Berolinensis'.</title>
        <authorList>
            <person name="Chen S."/>
            <person name="Yu Y."/>
            <person name="Wang X."/>
            <person name="Wang S."/>
            <person name="Zhang T."/>
            <person name="Zhou Y."/>
            <person name="He R."/>
            <person name="Meng N."/>
            <person name="Wang Y."/>
            <person name="Liu W."/>
            <person name="Liu Z."/>
            <person name="Liu J."/>
            <person name="Guo Q."/>
            <person name="Huang H."/>
            <person name="Sederoff R.R."/>
            <person name="Wang G."/>
            <person name="Qu G."/>
            <person name="Chen S."/>
        </authorList>
    </citation>
    <scope>NUCLEOTIDE SEQUENCE</scope>
    <source>
        <strain evidence="1">SC-2020</strain>
    </source>
</reference>
<evidence type="ECO:0000313" key="1">
    <source>
        <dbReference type="EMBL" id="KAJ6992603.1"/>
    </source>
</evidence>
<dbReference type="Proteomes" id="UP001164929">
    <property type="component" value="Chromosome 6"/>
</dbReference>
<sequence>MQSCSSLPLFSGRCPSFSCACPVLYFCRWLAGLKIQLF</sequence>
<organism evidence="1 2">
    <name type="scientific">Populus alba x Populus x berolinensis</name>
    <dbReference type="NCBI Taxonomy" id="444605"/>
    <lineage>
        <taxon>Eukaryota</taxon>
        <taxon>Viridiplantae</taxon>
        <taxon>Streptophyta</taxon>
        <taxon>Embryophyta</taxon>
        <taxon>Tracheophyta</taxon>
        <taxon>Spermatophyta</taxon>
        <taxon>Magnoliopsida</taxon>
        <taxon>eudicotyledons</taxon>
        <taxon>Gunneridae</taxon>
        <taxon>Pentapetalae</taxon>
        <taxon>rosids</taxon>
        <taxon>fabids</taxon>
        <taxon>Malpighiales</taxon>
        <taxon>Salicaceae</taxon>
        <taxon>Saliceae</taxon>
        <taxon>Populus</taxon>
    </lineage>
</organism>